<dbReference type="OrthoDB" id="6971365at2"/>
<dbReference type="EMBL" id="CABVHO010000001">
    <property type="protein sequence ID" value="VVN50041.1"/>
    <property type="molecule type" value="Genomic_DNA"/>
</dbReference>
<accession>A0A5E6YDJ4</accession>
<dbReference type="Proteomes" id="UP000326437">
    <property type="component" value="Unassembled WGS sequence"/>
</dbReference>
<sequence>MSATPISSTEAGIIAAFGAISLYLRSRPDYDAAELQKYVNFFKNTRQQSADPSAFNLALDAVGGDLSNVQKAIENGVGAKPL</sequence>
<evidence type="ECO:0000313" key="1">
    <source>
        <dbReference type="EMBL" id="VVN50041.1"/>
    </source>
</evidence>
<proteinExistence type="predicted"/>
<name>A0A5E6YDJ4_PSEFL</name>
<reference evidence="1 2" key="1">
    <citation type="submission" date="2019-09" db="EMBL/GenBank/DDBJ databases">
        <authorList>
            <person name="Chandra G."/>
            <person name="Truman W A."/>
        </authorList>
    </citation>
    <scope>NUCLEOTIDE SEQUENCE [LARGE SCALE GENOMIC DNA]</scope>
    <source>
        <strain evidence="1">PS685</strain>
    </source>
</reference>
<evidence type="ECO:0000313" key="2">
    <source>
        <dbReference type="Proteomes" id="UP000326437"/>
    </source>
</evidence>
<dbReference type="AlphaFoldDB" id="A0A5E6YDJ4"/>
<protein>
    <submittedName>
        <fullName evidence="1">Uncharacterized protein</fullName>
    </submittedName>
</protein>
<dbReference type="RefSeq" id="WP_095001865.1">
    <property type="nucleotide sequence ID" value="NZ_CABVHO010000001.1"/>
</dbReference>
<organism evidence="1 2">
    <name type="scientific">Pseudomonas fluorescens</name>
    <dbReference type="NCBI Taxonomy" id="294"/>
    <lineage>
        <taxon>Bacteria</taxon>
        <taxon>Pseudomonadati</taxon>
        <taxon>Pseudomonadota</taxon>
        <taxon>Gammaproteobacteria</taxon>
        <taxon>Pseudomonadales</taxon>
        <taxon>Pseudomonadaceae</taxon>
        <taxon>Pseudomonas</taxon>
    </lineage>
</organism>
<gene>
    <name evidence="1" type="ORF">PS685_00168</name>
</gene>